<keyword evidence="4 5" id="KW-0862">Zinc</keyword>
<evidence type="ECO:0000256" key="1">
    <source>
        <dbReference type="ARBA" id="ARBA00022603"/>
    </source>
</evidence>
<accession>A0ABV7VZX3</accession>
<dbReference type="Gene3D" id="3.20.20.330">
    <property type="entry name" value="Homocysteine-binding-like domain"/>
    <property type="match status" value="1"/>
</dbReference>
<evidence type="ECO:0000256" key="4">
    <source>
        <dbReference type="ARBA" id="ARBA00022833"/>
    </source>
</evidence>
<dbReference type="InterPro" id="IPR036589">
    <property type="entry name" value="HCY_dom_sf"/>
</dbReference>
<evidence type="ECO:0000313" key="8">
    <source>
        <dbReference type="Proteomes" id="UP001595729"/>
    </source>
</evidence>
<comment type="caution">
    <text evidence="7">The sequence shown here is derived from an EMBL/GenBank/DDBJ whole genome shotgun (WGS) entry which is preliminary data.</text>
</comment>
<evidence type="ECO:0000313" key="7">
    <source>
        <dbReference type="EMBL" id="MFC3683081.1"/>
    </source>
</evidence>
<keyword evidence="8" id="KW-1185">Reference proteome</keyword>
<dbReference type="NCBIfam" id="NF007020">
    <property type="entry name" value="PRK09485.1"/>
    <property type="match status" value="1"/>
</dbReference>
<evidence type="ECO:0000256" key="3">
    <source>
        <dbReference type="ARBA" id="ARBA00022723"/>
    </source>
</evidence>
<reference evidence="8" key="1">
    <citation type="journal article" date="2019" name="Int. J. Syst. Evol. Microbiol.">
        <title>The Global Catalogue of Microorganisms (GCM) 10K type strain sequencing project: providing services to taxonomists for standard genome sequencing and annotation.</title>
        <authorList>
            <consortium name="The Broad Institute Genomics Platform"/>
            <consortium name="The Broad Institute Genome Sequencing Center for Infectious Disease"/>
            <person name="Wu L."/>
            <person name="Ma J."/>
        </authorList>
    </citation>
    <scope>NUCLEOTIDE SEQUENCE [LARGE SCALE GENOMIC DNA]</scope>
    <source>
        <strain evidence="8">KCTC 42501</strain>
    </source>
</reference>
<dbReference type="InterPro" id="IPR003726">
    <property type="entry name" value="HCY_dom"/>
</dbReference>
<comment type="cofactor">
    <cofactor evidence="5">
        <name>Zn(2+)</name>
        <dbReference type="ChEBI" id="CHEBI:29105"/>
    </cofactor>
</comment>
<evidence type="ECO:0000256" key="5">
    <source>
        <dbReference type="PROSITE-ProRule" id="PRU00333"/>
    </source>
</evidence>
<dbReference type="PROSITE" id="PS50970">
    <property type="entry name" value="HCY"/>
    <property type="match status" value="1"/>
</dbReference>
<proteinExistence type="predicted"/>
<organism evidence="7 8">
    <name type="scientific">Hydrogenophaga luteola</name>
    <dbReference type="NCBI Taxonomy" id="1591122"/>
    <lineage>
        <taxon>Bacteria</taxon>
        <taxon>Pseudomonadati</taxon>
        <taxon>Pseudomonadota</taxon>
        <taxon>Betaproteobacteria</taxon>
        <taxon>Burkholderiales</taxon>
        <taxon>Comamonadaceae</taxon>
        <taxon>Hydrogenophaga</taxon>
    </lineage>
</organism>
<gene>
    <name evidence="7" type="primary">mmuM</name>
    <name evidence="7" type="ORF">ACFOPI_05715</name>
</gene>
<dbReference type="GO" id="GO:0032259">
    <property type="term" value="P:methylation"/>
    <property type="evidence" value="ECO:0007669"/>
    <property type="project" value="UniProtKB-KW"/>
</dbReference>
<sequence>MNSDIHMNTHTHPLQQALADQGLFVLDGALATELERRGADLKDPLWSAKLLIEQPDLIRQVHLDYFLAGADVATTASYQATFEAFARRGLGHEQAADLMRRSVQLACEARDAFWSEPINRTGRRKPLVAASVGPYGAMLADGSEYRGYEGVSREALAAFHRPRLQVLAHAGADLLACETLPCLAEALAIADLLPEFPEVQAWISFSCRDGEHNSQGEPLADCVAALDSVPQVAAVGLNCTAPEFVPSLVERARARTSKPIVVYPNSGEHYDAVGKVWQGDGQAHDFAAQAMRWHNRGARLIGGCCRTGPDDIRALRQAAEAEGALKPAAT</sequence>
<dbReference type="EMBL" id="JBHRXX010000002">
    <property type="protein sequence ID" value="MFC3683081.1"/>
    <property type="molecule type" value="Genomic_DNA"/>
</dbReference>
<dbReference type="PIRSF" id="PIRSF037505">
    <property type="entry name" value="Betaine_HMT"/>
    <property type="match status" value="1"/>
</dbReference>
<evidence type="ECO:0000256" key="2">
    <source>
        <dbReference type="ARBA" id="ARBA00022679"/>
    </source>
</evidence>
<dbReference type="InterPro" id="IPR051486">
    <property type="entry name" value="Hcy_S-methyltransferase"/>
</dbReference>
<feature type="binding site" evidence="5">
    <location>
        <position position="305"/>
    </location>
    <ligand>
        <name>Zn(2+)</name>
        <dbReference type="ChEBI" id="CHEBI:29105"/>
    </ligand>
</feature>
<protein>
    <submittedName>
        <fullName evidence="7">Homocysteine S-methyltransferase</fullName>
        <ecNumber evidence="7">2.1.1.10</ecNumber>
    </submittedName>
</protein>
<dbReference type="InterPro" id="IPR017226">
    <property type="entry name" value="BHMT-like"/>
</dbReference>
<feature type="binding site" evidence="5">
    <location>
        <position position="304"/>
    </location>
    <ligand>
        <name>Zn(2+)</name>
        <dbReference type="ChEBI" id="CHEBI:29105"/>
    </ligand>
</feature>
<dbReference type="Proteomes" id="UP001595729">
    <property type="component" value="Unassembled WGS sequence"/>
</dbReference>
<dbReference type="EC" id="2.1.1.10" evidence="7"/>
<name>A0ABV7VZX3_9BURK</name>
<keyword evidence="1 5" id="KW-0489">Methyltransferase</keyword>
<feature type="binding site" evidence="5">
    <location>
        <position position="239"/>
    </location>
    <ligand>
        <name>Zn(2+)</name>
        <dbReference type="ChEBI" id="CHEBI:29105"/>
    </ligand>
</feature>
<evidence type="ECO:0000259" key="6">
    <source>
        <dbReference type="PROSITE" id="PS50970"/>
    </source>
</evidence>
<dbReference type="PANTHER" id="PTHR46015">
    <property type="entry name" value="ZGC:172121"/>
    <property type="match status" value="1"/>
</dbReference>
<feature type="domain" description="Hcy-binding" evidence="6">
    <location>
        <begin position="12"/>
        <end position="319"/>
    </location>
</feature>
<dbReference type="PANTHER" id="PTHR46015:SF1">
    <property type="entry name" value="HOMOCYSTEINE S-METHYLTRANSFERASE-LIKE ISOFORM 1"/>
    <property type="match status" value="1"/>
</dbReference>
<dbReference type="Pfam" id="PF02574">
    <property type="entry name" value="S-methyl_trans"/>
    <property type="match status" value="1"/>
</dbReference>
<dbReference type="SUPFAM" id="SSF82282">
    <property type="entry name" value="Homocysteine S-methyltransferase"/>
    <property type="match status" value="1"/>
</dbReference>
<dbReference type="RefSeq" id="WP_382171966.1">
    <property type="nucleotide sequence ID" value="NZ_JBHRXX010000002.1"/>
</dbReference>
<keyword evidence="3 5" id="KW-0479">Metal-binding</keyword>
<dbReference type="GO" id="GO:0008168">
    <property type="term" value="F:methyltransferase activity"/>
    <property type="evidence" value="ECO:0007669"/>
    <property type="project" value="UniProtKB-KW"/>
</dbReference>
<keyword evidence="2 5" id="KW-0808">Transferase</keyword>